<dbReference type="GO" id="GO:0016757">
    <property type="term" value="F:glycosyltransferase activity"/>
    <property type="evidence" value="ECO:0007669"/>
    <property type="project" value="InterPro"/>
</dbReference>
<dbReference type="AlphaFoldDB" id="A0A0P0YS35"/>
<dbReference type="InterPro" id="IPR028098">
    <property type="entry name" value="Glyco_trans_4-like_N"/>
</dbReference>
<feature type="domain" description="Glycosyl transferase family 1" evidence="1">
    <location>
        <begin position="183"/>
        <end position="334"/>
    </location>
</feature>
<evidence type="ECO:0000259" key="1">
    <source>
        <dbReference type="Pfam" id="PF00534"/>
    </source>
</evidence>
<evidence type="ECO:0000259" key="2">
    <source>
        <dbReference type="Pfam" id="PF13439"/>
    </source>
</evidence>
<dbReference type="InterPro" id="IPR001296">
    <property type="entry name" value="Glyco_trans_1"/>
</dbReference>
<evidence type="ECO:0000313" key="3">
    <source>
        <dbReference type="EMBL" id="BAT23917.1"/>
    </source>
</evidence>
<sequence length="363" mass="42093">MRFKMKILHVAEIVKGGVASVMNQLIAGQENGNDLKIIIPSNQLSEIQINNKNNIIPFYSIKRSIYSHFNLLKTFIISVIKFKPDVIHIHSTFAGVICRLSLFLLPSRNIKIVYCPHAFSFMMDNHKYKKNIYILIERFLSRVTQKIICVSDHEYNEAVTHGFKKDKLVTIYNGVPDFGEPTRKKWLLNDKLNILFVGRFERQKGYDLLQEVIKHFSNREDIYFHLVGDFVDNKDKTYINTNNTVTYGWMPHEKVLDLYQNADLLIMPSRWEGLPMAALEALNAGLPILASNCSAFPELIKQNENGFLFENENVDDIINVILNILNDSDVLNKLTAMSNKCREIYLNKYDARIMINETYKLYN</sequence>
<gene>
    <name evidence="3" type="primary">wcuF</name>
</gene>
<dbReference type="PANTHER" id="PTHR45947">
    <property type="entry name" value="SULFOQUINOVOSYL TRANSFERASE SQD2"/>
    <property type="match status" value="1"/>
</dbReference>
<dbReference type="Gene3D" id="3.40.50.2000">
    <property type="entry name" value="Glycogen Phosphorylase B"/>
    <property type="match status" value="2"/>
</dbReference>
<dbReference type="Pfam" id="PF13439">
    <property type="entry name" value="Glyco_transf_4"/>
    <property type="match status" value="1"/>
</dbReference>
<accession>A0A0P0YS35</accession>
<name>A0A0P0YS35_9ENTR</name>
<dbReference type="Pfam" id="PF00534">
    <property type="entry name" value="Glycos_transf_1"/>
    <property type="match status" value="1"/>
</dbReference>
<reference evidence="3" key="1">
    <citation type="submission" date="2014-04" db="EMBL/GenBank/DDBJ databases">
        <authorList>
            <person name="Harrison E."/>
        </authorList>
    </citation>
    <scope>NUCLEOTIDE SEQUENCE</scope>
    <source>
        <strain evidence="3">6115</strain>
    </source>
</reference>
<reference evidence="3" key="2">
    <citation type="journal article" date="2015" name="Sci. Rep.">
        <title>Genetic analysis of capsular polysaccharide synthesis gene clusters in 79 capsular types of Klebsiella spp.</title>
        <authorList>
            <person name="Pan Y.J."/>
            <person name="Lin T.L."/>
            <person name="Chen C.T."/>
            <person name="Chen Y.Y."/>
            <person name="Hsieh P.F."/>
            <person name="Hsu C.R."/>
            <person name="Wu M.C."/>
            <person name="Wang J.T."/>
        </authorList>
    </citation>
    <scope>NUCLEOTIDE SEQUENCE</scope>
    <source>
        <strain evidence="3">6115</strain>
    </source>
</reference>
<dbReference type="SUPFAM" id="SSF53756">
    <property type="entry name" value="UDP-Glycosyltransferase/glycogen phosphorylase"/>
    <property type="match status" value="1"/>
</dbReference>
<organism evidence="3">
    <name type="scientific">Klebsiella sp. 6115</name>
    <dbReference type="NCBI Taxonomy" id="1497823"/>
    <lineage>
        <taxon>Bacteria</taxon>
        <taxon>Pseudomonadati</taxon>
        <taxon>Pseudomonadota</taxon>
        <taxon>Gammaproteobacteria</taxon>
        <taxon>Enterobacterales</taxon>
        <taxon>Enterobacteriaceae</taxon>
        <taxon>Klebsiella/Raoultella group</taxon>
        <taxon>Klebsiella</taxon>
    </lineage>
</organism>
<feature type="domain" description="Glycosyltransferase subfamily 4-like N-terminal" evidence="2">
    <location>
        <begin position="16"/>
        <end position="175"/>
    </location>
</feature>
<dbReference type="InterPro" id="IPR050194">
    <property type="entry name" value="Glycosyltransferase_grp1"/>
</dbReference>
<dbReference type="EMBL" id="AB924586">
    <property type="protein sequence ID" value="BAT23917.1"/>
    <property type="molecule type" value="Genomic_DNA"/>
</dbReference>
<keyword evidence="3" id="KW-0808">Transferase</keyword>
<dbReference type="PANTHER" id="PTHR45947:SF3">
    <property type="entry name" value="SULFOQUINOVOSYL TRANSFERASE SQD2"/>
    <property type="match status" value="1"/>
</dbReference>
<proteinExistence type="predicted"/>
<protein>
    <submittedName>
        <fullName evidence="3">Glycosyl transferase</fullName>
    </submittedName>
</protein>